<dbReference type="EMBL" id="ACCR02000002">
    <property type="protein sequence ID" value="EFI85056.1"/>
    <property type="molecule type" value="Genomic_DNA"/>
</dbReference>
<feature type="compositionally biased region" description="Gly residues" evidence="1">
    <location>
        <begin position="23"/>
        <end position="37"/>
    </location>
</feature>
<dbReference type="Proteomes" id="UP000010119">
    <property type="component" value="Unassembled WGS sequence"/>
</dbReference>
<accession>D7UUY0</accession>
<proteinExistence type="predicted"/>
<keyword evidence="3" id="KW-1185">Reference proteome</keyword>
<dbReference type="RefSeq" id="WP_003756704.1">
    <property type="nucleotide sequence ID" value="NZ_GL538352.1"/>
</dbReference>
<comment type="caution">
    <text evidence="2">The sequence shown here is derived from an EMBL/GenBank/DDBJ whole genome shotgun (WGS) entry which is preliminary data.</text>
</comment>
<name>D7UUY0_LISGR</name>
<gene>
    <name evidence="2" type="ORF">HMPREF0556_10255</name>
</gene>
<dbReference type="AlphaFoldDB" id="D7UUY0"/>
<evidence type="ECO:0000313" key="3">
    <source>
        <dbReference type="Proteomes" id="UP000010119"/>
    </source>
</evidence>
<protein>
    <submittedName>
        <fullName evidence="2">Uncharacterized protein</fullName>
    </submittedName>
</protein>
<organism evidence="2 3">
    <name type="scientific">Listeria grayi DSM 20601</name>
    <dbReference type="NCBI Taxonomy" id="525367"/>
    <lineage>
        <taxon>Bacteria</taxon>
        <taxon>Bacillati</taxon>
        <taxon>Bacillota</taxon>
        <taxon>Bacilli</taxon>
        <taxon>Bacillales</taxon>
        <taxon>Listeriaceae</taxon>
        <taxon>Listeria</taxon>
    </lineage>
</organism>
<reference evidence="2" key="1">
    <citation type="submission" date="2010-06" db="EMBL/GenBank/DDBJ databases">
        <authorList>
            <person name="Muzny D."/>
            <person name="Qin X."/>
            <person name="Buhay C."/>
            <person name="Dugan-Rocha S."/>
            <person name="Ding Y."/>
            <person name="Chen G."/>
            <person name="Hawes A."/>
            <person name="Holder M."/>
            <person name="Jhangiani S."/>
            <person name="Johnson A."/>
            <person name="Khan Z."/>
            <person name="Li Z."/>
            <person name="Liu W."/>
            <person name="Liu X."/>
            <person name="Perez L."/>
            <person name="Shen H."/>
            <person name="Wang Q."/>
            <person name="Watt J."/>
            <person name="Xi L."/>
            <person name="Xin Y."/>
            <person name="Zhou J."/>
            <person name="Deng J."/>
            <person name="Jiang H."/>
            <person name="Liu Y."/>
            <person name="Qu J."/>
            <person name="Song X.-Z."/>
            <person name="Zhang L."/>
            <person name="Villasana D."/>
            <person name="Johnson A."/>
            <person name="Liu J."/>
            <person name="Liyanage D."/>
            <person name="Lorensuhewa L."/>
            <person name="Robinson T."/>
            <person name="Song A."/>
            <person name="Song B.-B."/>
            <person name="Dinh H."/>
            <person name="Thornton R."/>
            <person name="Coyle M."/>
            <person name="Francisco L."/>
            <person name="Jackson L."/>
            <person name="Javaid M."/>
            <person name="Korchina V."/>
            <person name="Kovar C."/>
            <person name="Mata R."/>
            <person name="Mathew T."/>
            <person name="Ngo R."/>
            <person name="Nguyen L."/>
            <person name="Nguyen N."/>
            <person name="Okwuonu G."/>
            <person name="Ongeri F."/>
            <person name="Pham C."/>
            <person name="Simmons D."/>
            <person name="Wilczek-Boney K."/>
            <person name="Hale W."/>
            <person name="Jakkamsetti A."/>
            <person name="Pham P."/>
            <person name="Ruth R."/>
            <person name="San Lucas F."/>
            <person name="Warren J."/>
            <person name="Zhang J."/>
            <person name="Zhao Z."/>
            <person name="Zhou C."/>
            <person name="Zhu D."/>
            <person name="Lee S."/>
            <person name="Bess C."/>
            <person name="Blankenburg K."/>
            <person name="Forbes L."/>
            <person name="Fu Q."/>
            <person name="Gubbala S."/>
            <person name="Hirani K."/>
            <person name="Jayaseelan J.C."/>
            <person name="Lara F."/>
            <person name="Munidasa M."/>
            <person name="Palculict T."/>
            <person name="Patil S."/>
            <person name="Pu L.-L."/>
            <person name="Saada N."/>
            <person name="Tang L."/>
            <person name="Weissenberger G."/>
            <person name="Zhu Y."/>
            <person name="Hemphill L."/>
            <person name="Shang Y."/>
            <person name="Youmans B."/>
            <person name="Ayvaz T."/>
            <person name="Ross M."/>
            <person name="Santibanez J."/>
            <person name="Aqrawi P."/>
            <person name="Gross S."/>
            <person name="Joshi V."/>
            <person name="Fowler G."/>
            <person name="Nazareth L."/>
            <person name="Reid J."/>
            <person name="Worley K."/>
            <person name="Petrosino J."/>
            <person name="Highlander S."/>
            <person name="Gibbs R."/>
        </authorList>
    </citation>
    <scope>NUCLEOTIDE SEQUENCE [LARGE SCALE GENOMIC DNA]</scope>
    <source>
        <strain evidence="2">DSM 20601</strain>
    </source>
</reference>
<evidence type="ECO:0000256" key="1">
    <source>
        <dbReference type="SAM" id="MobiDB-lite"/>
    </source>
</evidence>
<dbReference type="HOGENOM" id="CLU_2683420_0_0_9"/>
<feature type="region of interest" description="Disordered" evidence="1">
    <location>
        <begin position="13"/>
        <end position="74"/>
    </location>
</feature>
<evidence type="ECO:0000313" key="2">
    <source>
        <dbReference type="EMBL" id="EFI85056.1"/>
    </source>
</evidence>
<sequence>MANAVSVCAKLAANQTDGSASSPGGGVGRAPASGGGNAKPAPKPNKGKKGDSNNLPKTGKKYSSKDLIVNGKVK</sequence>